<name>A0A533Q843_9BACT</name>
<organism evidence="1 2">
    <name type="scientific">Candidatus Jettenia ecosi</name>
    <dbReference type="NCBI Taxonomy" id="2494326"/>
    <lineage>
        <taxon>Bacteria</taxon>
        <taxon>Pseudomonadati</taxon>
        <taxon>Planctomycetota</taxon>
        <taxon>Candidatus Brocadiia</taxon>
        <taxon>Candidatus Brocadiales</taxon>
        <taxon>Candidatus Brocadiaceae</taxon>
        <taxon>Candidatus Jettenia</taxon>
    </lineage>
</organism>
<sequence>MQNRELDTALPAGNLFQIIRLPVKWETSFVVFNFTGSQERNLCNSLWADKPTGNKKYF</sequence>
<gene>
    <name evidence="1" type="ORF">JETT_2906</name>
</gene>
<protein>
    <submittedName>
        <fullName evidence="1">Uncharacterized protein</fullName>
    </submittedName>
</protein>
<accession>A0A533Q843</accession>
<dbReference type="EMBL" id="SULG01000077">
    <property type="protein sequence ID" value="TLD40836.1"/>
    <property type="molecule type" value="Genomic_DNA"/>
</dbReference>
<evidence type="ECO:0000313" key="1">
    <source>
        <dbReference type="EMBL" id="TLD40836.1"/>
    </source>
</evidence>
<reference evidence="1 2" key="1">
    <citation type="submission" date="2019-04" db="EMBL/GenBank/DDBJ databases">
        <title>Genome of a novel bacterium Candidatus Jettenia ecosi reconstructed from metagenome of an anammox bioreactor.</title>
        <authorList>
            <person name="Mardanov A.V."/>
            <person name="Beletsky A.V."/>
            <person name="Ravin N.V."/>
            <person name="Botchkova E.A."/>
            <person name="Litti Y.V."/>
            <person name="Nozhevnikova A.N."/>
        </authorList>
    </citation>
    <scope>NUCLEOTIDE SEQUENCE [LARGE SCALE GENOMIC DNA]</scope>
    <source>
        <strain evidence="1">J2</strain>
    </source>
</reference>
<evidence type="ECO:0000313" key="2">
    <source>
        <dbReference type="Proteomes" id="UP000319783"/>
    </source>
</evidence>
<dbReference type="Proteomes" id="UP000319783">
    <property type="component" value="Unassembled WGS sequence"/>
</dbReference>
<proteinExistence type="predicted"/>
<dbReference type="AlphaFoldDB" id="A0A533Q843"/>
<comment type="caution">
    <text evidence="1">The sequence shown here is derived from an EMBL/GenBank/DDBJ whole genome shotgun (WGS) entry which is preliminary data.</text>
</comment>